<dbReference type="PANTHER" id="PTHR47964:SF1">
    <property type="entry name" value="ATP-DEPENDENT DNA HELICASE HOMOLOG RECG, CHLOROPLASTIC"/>
    <property type="match status" value="1"/>
</dbReference>
<sequence>MNFSTPVEKIPGIGLKYQKRLNRLGIKTLGELLFYFPHHYGDFSKITKIKEIKLNERSCFKGKILEIKQERTWKRKIILTKAIVEDDSGAIQVIWFNQPYLIKVLKKGDKLIMAGKIVLGDKQAYLSSPVYEKIPETEDKIQDAKLTHLGRIVPVYSETEGLSSRWLRYILKPLLLRFKNKIPETLPEIIRKKEQLLNLSSALWQIHFPDSLKLARAAQNRFSFEELFFISLFNLKRRAKMVKAKAQSFPINVPLIQEFVKSLPFKLTSAQKKVSWQILKDLEKPYPMNRLLQGDVGSGKTVVSAIASINVIKAGNQVALMAPTEILAKQHFQTFFQIFNQQRSFSSSVNIGFLTGNEDKFYSRKLKSGTIEISRQKLLEKTKTGGIDILIGTHALITPIKKGKSSSLRVLENKVKFKNLGLIIIDEQHRFGVEQRAKLAGKKTNWKIPHLLSMTATPIPRSLTLTIWGDLDLSIIDELPKGRKKVITEIVSPQKREKVYQFARSQAKNGRQIFVICPRIEEKEDEVKSVEKEYKILSEKVFPDLKVKMLHGKMTPKEKEGIMREFKQKKFDILVSTSVVEVGIDVKDATIMIIEGTERFGLAQLHQFRGRVGRSKKQSFCFLFTESSSKKTKERLKALINCNSGFELSEMDLKIRGPGDFFGVKQWGLPDLAMSALKNIKLVEKAREAAKEILKEDSELRKYSTLKRRLEVFEEKVHLE</sequence>
<evidence type="ECO:0000256" key="6">
    <source>
        <dbReference type="ARBA" id="ARBA00023125"/>
    </source>
</evidence>
<evidence type="ECO:0000259" key="9">
    <source>
        <dbReference type="PROSITE" id="PS51192"/>
    </source>
</evidence>
<dbReference type="NCBIfam" id="NF008165">
    <property type="entry name" value="PRK10917.1-3"/>
    <property type="match status" value="1"/>
</dbReference>
<keyword evidence="7" id="KW-0234">DNA repair</keyword>
<dbReference type="Gene3D" id="3.40.50.300">
    <property type="entry name" value="P-loop containing nucleotide triphosphate hydrolases"/>
    <property type="match status" value="2"/>
</dbReference>
<keyword evidence="3" id="KW-0378">Hydrolase</keyword>
<dbReference type="SUPFAM" id="SSF50249">
    <property type="entry name" value="Nucleic acid-binding proteins"/>
    <property type="match status" value="1"/>
</dbReference>
<feature type="domain" description="Helicase C-terminal" evidence="10">
    <location>
        <begin position="495"/>
        <end position="654"/>
    </location>
</feature>
<reference evidence="11 12" key="1">
    <citation type="submission" date="2017-09" db="EMBL/GenBank/DDBJ databases">
        <title>Depth-based differentiation of microbial function through sediment-hosted aquifers and enrichment of novel symbionts in the deep terrestrial subsurface.</title>
        <authorList>
            <person name="Probst A.J."/>
            <person name="Ladd B."/>
            <person name="Jarett J.K."/>
            <person name="Geller-Mcgrath D.E."/>
            <person name="Sieber C.M."/>
            <person name="Emerson J.B."/>
            <person name="Anantharaman K."/>
            <person name="Thomas B.C."/>
            <person name="Malmstrom R."/>
            <person name="Stieglmeier M."/>
            <person name="Klingl A."/>
            <person name="Woyke T."/>
            <person name="Ryan C.M."/>
            <person name="Banfield J.F."/>
        </authorList>
    </citation>
    <scope>NUCLEOTIDE SEQUENCE [LARGE SCALE GENOMIC DNA]</scope>
    <source>
        <strain evidence="11">CG11_big_fil_rev_8_21_14_0_20_35_11</strain>
    </source>
</reference>
<dbReference type="InterPro" id="IPR047112">
    <property type="entry name" value="RecG/Mfd"/>
</dbReference>
<dbReference type="InterPro" id="IPR027417">
    <property type="entry name" value="P-loop_NTPase"/>
</dbReference>
<dbReference type="SMART" id="SM00487">
    <property type="entry name" value="DEXDc"/>
    <property type="match status" value="1"/>
</dbReference>
<dbReference type="PANTHER" id="PTHR47964">
    <property type="entry name" value="ATP-DEPENDENT DNA HELICASE HOMOLOG RECG, CHLOROPLASTIC"/>
    <property type="match status" value="1"/>
</dbReference>
<accession>A0A2H0N1Q3</accession>
<evidence type="ECO:0000256" key="4">
    <source>
        <dbReference type="ARBA" id="ARBA00022806"/>
    </source>
</evidence>
<dbReference type="Gene3D" id="1.10.150.20">
    <property type="entry name" value="5' to 3' exonuclease, C-terminal subdomain"/>
    <property type="match status" value="1"/>
</dbReference>
<dbReference type="InterPro" id="IPR012340">
    <property type="entry name" value="NA-bd_OB-fold"/>
</dbReference>
<dbReference type="Pfam" id="PF19833">
    <property type="entry name" value="RecG_dom3_C"/>
    <property type="match status" value="1"/>
</dbReference>
<evidence type="ECO:0000256" key="1">
    <source>
        <dbReference type="ARBA" id="ARBA00022741"/>
    </source>
</evidence>
<organism evidence="11 12">
    <name type="scientific">Candidatus Nealsonbacteria bacterium CG11_big_fil_rev_8_21_14_0_20_35_11</name>
    <dbReference type="NCBI Taxonomy" id="1974713"/>
    <lineage>
        <taxon>Bacteria</taxon>
        <taxon>Candidatus Nealsoniibacteriota</taxon>
    </lineage>
</organism>
<dbReference type="GO" id="GO:0003677">
    <property type="term" value="F:DNA binding"/>
    <property type="evidence" value="ECO:0007669"/>
    <property type="project" value="UniProtKB-KW"/>
</dbReference>
<dbReference type="InterPro" id="IPR033454">
    <property type="entry name" value="RecG_wedge"/>
</dbReference>
<dbReference type="InterPro" id="IPR011545">
    <property type="entry name" value="DEAD/DEAH_box_helicase_dom"/>
</dbReference>
<dbReference type="EMBL" id="PCWK01000005">
    <property type="protein sequence ID" value="PIR02833.1"/>
    <property type="molecule type" value="Genomic_DNA"/>
</dbReference>
<name>A0A2H0N1Q3_9BACT</name>
<dbReference type="GO" id="GO:0016787">
    <property type="term" value="F:hydrolase activity"/>
    <property type="evidence" value="ECO:0007669"/>
    <property type="project" value="UniProtKB-KW"/>
</dbReference>
<protein>
    <recommendedName>
        <fullName evidence="8">Probable DNA 3'-5' helicase RecG</fullName>
    </recommendedName>
</protein>
<evidence type="ECO:0000256" key="5">
    <source>
        <dbReference type="ARBA" id="ARBA00022840"/>
    </source>
</evidence>
<dbReference type="PROSITE" id="PS51192">
    <property type="entry name" value="HELICASE_ATP_BIND_1"/>
    <property type="match status" value="1"/>
</dbReference>
<dbReference type="Pfam" id="PF17191">
    <property type="entry name" value="RecG_wedge"/>
    <property type="match status" value="1"/>
</dbReference>
<dbReference type="GO" id="GO:0005524">
    <property type="term" value="F:ATP binding"/>
    <property type="evidence" value="ECO:0007669"/>
    <property type="project" value="UniProtKB-KW"/>
</dbReference>
<comment type="caution">
    <text evidence="11">The sequence shown here is derived from an EMBL/GenBank/DDBJ whole genome shotgun (WGS) entry which is preliminary data.</text>
</comment>
<evidence type="ECO:0000313" key="11">
    <source>
        <dbReference type="EMBL" id="PIR02833.1"/>
    </source>
</evidence>
<dbReference type="InterPro" id="IPR014001">
    <property type="entry name" value="Helicase_ATP-bd"/>
</dbReference>
<evidence type="ECO:0000259" key="10">
    <source>
        <dbReference type="PROSITE" id="PS51194"/>
    </source>
</evidence>
<dbReference type="AlphaFoldDB" id="A0A2H0N1Q3"/>
<dbReference type="Pfam" id="PF00270">
    <property type="entry name" value="DEAD"/>
    <property type="match status" value="1"/>
</dbReference>
<keyword evidence="2" id="KW-0227">DNA damage</keyword>
<keyword evidence="4 11" id="KW-0347">Helicase</keyword>
<proteinExistence type="predicted"/>
<evidence type="ECO:0000256" key="3">
    <source>
        <dbReference type="ARBA" id="ARBA00022801"/>
    </source>
</evidence>
<dbReference type="InterPro" id="IPR045562">
    <property type="entry name" value="RecG_dom3_C"/>
</dbReference>
<dbReference type="Gene3D" id="2.40.50.140">
    <property type="entry name" value="Nucleic acid-binding proteins"/>
    <property type="match status" value="1"/>
</dbReference>
<evidence type="ECO:0000313" key="12">
    <source>
        <dbReference type="Proteomes" id="UP000231139"/>
    </source>
</evidence>
<dbReference type="SMART" id="SM00490">
    <property type="entry name" value="HELICc"/>
    <property type="match status" value="1"/>
</dbReference>
<keyword evidence="6" id="KW-0238">DNA-binding</keyword>
<dbReference type="GO" id="GO:0003678">
    <property type="term" value="F:DNA helicase activity"/>
    <property type="evidence" value="ECO:0007669"/>
    <property type="project" value="TreeGrafter"/>
</dbReference>
<keyword evidence="5" id="KW-0067">ATP-binding</keyword>
<keyword evidence="1" id="KW-0547">Nucleotide-binding</keyword>
<dbReference type="NCBIfam" id="NF008168">
    <property type="entry name" value="PRK10917.2-2"/>
    <property type="match status" value="1"/>
</dbReference>
<evidence type="ECO:0000256" key="2">
    <source>
        <dbReference type="ARBA" id="ARBA00022763"/>
    </source>
</evidence>
<dbReference type="GO" id="GO:0006281">
    <property type="term" value="P:DNA repair"/>
    <property type="evidence" value="ECO:0007669"/>
    <property type="project" value="UniProtKB-KW"/>
</dbReference>
<dbReference type="Proteomes" id="UP000231139">
    <property type="component" value="Unassembled WGS sequence"/>
</dbReference>
<feature type="domain" description="Helicase ATP-binding" evidence="9">
    <location>
        <begin position="281"/>
        <end position="476"/>
    </location>
</feature>
<evidence type="ECO:0000256" key="7">
    <source>
        <dbReference type="ARBA" id="ARBA00023204"/>
    </source>
</evidence>
<dbReference type="CDD" id="cd04488">
    <property type="entry name" value="RecG_wedge_OBF"/>
    <property type="match status" value="1"/>
</dbReference>
<evidence type="ECO:0000256" key="8">
    <source>
        <dbReference type="ARBA" id="ARBA00049819"/>
    </source>
</evidence>
<dbReference type="SUPFAM" id="SSF52540">
    <property type="entry name" value="P-loop containing nucleoside triphosphate hydrolases"/>
    <property type="match status" value="2"/>
</dbReference>
<dbReference type="InterPro" id="IPR001650">
    <property type="entry name" value="Helicase_C-like"/>
</dbReference>
<gene>
    <name evidence="11" type="ORF">COV62_00265</name>
</gene>
<dbReference type="Pfam" id="PF00271">
    <property type="entry name" value="Helicase_C"/>
    <property type="match status" value="1"/>
</dbReference>
<dbReference type="PROSITE" id="PS51194">
    <property type="entry name" value="HELICASE_CTER"/>
    <property type="match status" value="1"/>
</dbReference>